<feature type="domain" description="PDZ" evidence="12">
    <location>
        <begin position="182"/>
        <end position="251"/>
    </location>
</feature>
<keyword evidence="9 11" id="KW-0482">Metalloprotease</keyword>
<dbReference type="InterPro" id="IPR036034">
    <property type="entry name" value="PDZ_sf"/>
</dbReference>
<name>A0ABW5R689_9BACL</name>
<dbReference type="Gene3D" id="2.30.42.10">
    <property type="match status" value="1"/>
</dbReference>
<evidence type="ECO:0000313" key="14">
    <source>
        <dbReference type="Proteomes" id="UP001597497"/>
    </source>
</evidence>
<dbReference type="EC" id="3.4.24.-" evidence="11"/>
<evidence type="ECO:0000256" key="8">
    <source>
        <dbReference type="ARBA" id="ARBA00022989"/>
    </source>
</evidence>
<evidence type="ECO:0000256" key="2">
    <source>
        <dbReference type="ARBA" id="ARBA00004141"/>
    </source>
</evidence>
<keyword evidence="11" id="KW-0479">Metal-binding</keyword>
<organism evidence="13 14">
    <name type="scientific">Marinicrinis sediminis</name>
    <dbReference type="NCBI Taxonomy" id="1652465"/>
    <lineage>
        <taxon>Bacteria</taxon>
        <taxon>Bacillati</taxon>
        <taxon>Bacillota</taxon>
        <taxon>Bacilli</taxon>
        <taxon>Bacillales</taxon>
        <taxon>Paenibacillaceae</taxon>
    </lineage>
</organism>
<feature type="transmembrane region" description="Helical" evidence="11">
    <location>
        <begin position="341"/>
        <end position="360"/>
    </location>
</feature>
<comment type="similarity">
    <text evidence="3 11">Belongs to the peptidase M50B family.</text>
</comment>
<keyword evidence="7 11" id="KW-0862">Zinc</keyword>
<dbReference type="GO" id="GO:0008237">
    <property type="term" value="F:metallopeptidase activity"/>
    <property type="evidence" value="ECO:0007669"/>
    <property type="project" value="UniProtKB-KW"/>
</dbReference>
<keyword evidence="4" id="KW-0645">Protease</keyword>
<comment type="subcellular location">
    <subcellularLocation>
        <location evidence="2">Membrane</location>
        <topology evidence="2">Multi-pass membrane protein</topology>
    </subcellularLocation>
</comment>
<keyword evidence="5 11" id="KW-0812">Transmembrane</keyword>
<dbReference type="SMART" id="SM00228">
    <property type="entry name" value="PDZ"/>
    <property type="match status" value="1"/>
</dbReference>
<evidence type="ECO:0000256" key="9">
    <source>
        <dbReference type="ARBA" id="ARBA00023049"/>
    </source>
</evidence>
<dbReference type="Pfam" id="PF02163">
    <property type="entry name" value="Peptidase_M50"/>
    <property type="match status" value="1"/>
</dbReference>
<keyword evidence="14" id="KW-1185">Reference proteome</keyword>
<comment type="caution">
    <text evidence="13">The sequence shown here is derived from an EMBL/GenBank/DDBJ whole genome shotgun (WGS) entry which is preliminary data.</text>
</comment>
<evidence type="ECO:0000313" key="13">
    <source>
        <dbReference type="EMBL" id="MFD2670065.1"/>
    </source>
</evidence>
<feature type="transmembrane region" description="Helical" evidence="11">
    <location>
        <begin position="387"/>
        <end position="406"/>
    </location>
</feature>
<evidence type="ECO:0000256" key="10">
    <source>
        <dbReference type="ARBA" id="ARBA00023136"/>
    </source>
</evidence>
<dbReference type="InterPro" id="IPR008915">
    <property type="entry name" value="Peptidase_M50"/>
</dbReference>
<dbReference type="Proteomes" id="UP001597497">
    <property type="component" value="Unassembled WGS sequence"/>
</dbReference>
<proteinExistence type="inferred from homology"/>
<dbReference type="PANTHER" id="PTHR42837">
    <property type="entry name" value="REGULATOR OF SIGMA-E PROTEASE RSEP"/>
    <property type="match status" value="1"/>
</dbReference>
<dbReference type="RefSeq" id="WP_379927644.1">
    <property type="nucleotide sequence ID" value="NZ_JBHUMM010000001.1"/>
</dbReference>
<evidence type="ECO:0000256" key="3">
    <source>
        <dbReference type="ARBA" id="ARBA00007931"/>
    </source>
</evidence>
<dbReference type="PANTHER" id="PTHR42837:SF2">
    <property type="entry name" value="MEMBRANE METALLOPROTEASE ARASP2, CHLOROPLASTIC-RELATED"/>
    <property type="match status" value="1"/>
</dbReference>
<evidence type="ECO:0000256" key="7">
    <source>
        <dbReference type="ARBA" id="ARBA00022833"/>
    </source>
</evidence>
<evidence type="ECO:0000256" key="6">
    <source>
        <dbReference type="ARBA" id="ARBA00022801"/>
    </source>
</evidence>
<gene>
    <name evidence="13" type="primary">rseP</name>
    <name evidence="13" type="ORF">ACFSUC_00410</name>
</gene>
<dbReference type="SUPFAM" id="SSF50156">
    <property type="entry name" value="PDZ domain-like"/>
    <property type="match status" value="1"/>
</dbReference>
<dbReference type="InterPro" id="IPR004387">
    <property type="entry name" value="Pept_M50_Zn"/>
</dbReference>
<evidence type="ECO:0000256" key="11">
    <source>
        <dbReference type="RuleBase" id="RU362031"/>
    </source>
</evidence>
<feature type="transmembrane region" description="Helical" evidence="11">
    <location>
        <begin position="159"/>
        <end position="183"/>
    </location>
</feature>
<accession>A0ABW5R689</accession>
<keyword evidence="6 11" id="KW-0378">Hydrolase</keyword>
<sequence length="415" mass="46516">MLMFFFLVGFHEWGHFYFAKRAGILVRDFAIGFGPKVFSYKKGETRYTIRLFPIGGFVRMAGEDPELVQVNAGQTIAIKLENESVQRMYLDRLDERQDCIIGTVEQLDMEHELKMTLDVDGELQTYDIHPAAHMVTRNTETQIAPWNRQFGSKSVGKRAMAIFAGPLMNFVLAFLLFFAFVYMTGIPINDPTHLSIGEVVEPSAAAEADIRTGDIVKTVNGEQIEGNSEKLITMIQESPNQMMEWVVIRDGKPKRLQVTPKEEDGVGRIGTGIRAEGVEYRSPSLGEAFSDTASMMKNATEQILIALKKLIMLDFKLDDLGGPVRITEFTNEAVSYGLNVYISWAGILSLYLGIFNLLPFPALDGSRLLFIGLEGLRGKPIDPNKESMVHFIGFAMLMLLMIAVTYNDILRLFQG</sequence>
<dbReference type="EMBL" id="JBHUMM010000001">
    <property type="protein sequence ID" value="MFD2670065.1"/>
    <property type="molecule type" value="Genomic_DNA"/>
</dbReference>
<dbReference type="CDD" id="cd06163">
    <property type="entry name" value="S2P-M50_PDZ_RseP-like"/>
    <property type="match status" value="1"/>
</dbReference>
<comment type="cofactor">
    <cofactor evidence="1 11">
        <name>Zn(2+)</name>
        <dbReference type="ChEBI" id="CHEBI:29105"/>
    </cofactor>
</comment>
<keyword evidence="10 11" id="KW-0472">Membrane</keyword>
<evidence type="ECO:0000259" key="12">
    <source>
        <dbReference type="SMART" id="SM00228"/>
    </source>
</evidence>
<evidence type="ECO:0000256" key="4">
    <source>
        <dbReference type="ARBA" id="ARBA00022670"/>
    </source>
</evidence>
<evidence type="ECO:0000256" key="5">
    <source>
        <dbReference type="ARBA" id="ARBA00022692"/>
    </source>
</evidence>
<dbReference type="NCBIfam" id="TIGR00054">
    <property type="entry name" value="RIP metalloprotease RseP"/>
    <property type="match status" value="1"/>
</dbReference>
<reference evidence="14" key="1">
    <citation type="journal article" date="2019" name="Int. J. Syst. Evol. Microbiol.">
        <title>The Global Catalogue of Microorganisms (GCM) 10K type strain sequencing project: providing services to taxonomists for standard genome sequencing and annotation.</title>
        <authorList>
            <consortium name="The Broad Institute Genomics Platform"/>
            <consortium name="The Broad Institute Genome Sequencing Center for Infectious Disease"/>
            <person name="Wu L."/>
            <person name="Ma J."/>
        </authorList>
    </citation>
    <scope>NUCLEOTIDE SEQUENCE [LARGE SCALE GENOMIC DNA]</scope>
    <source>
        <strain evidence="14">KCTC 33676</strain>
    </source>
</reference>
<protein>
    <recommendedName>
        <fullName evidence="11">Zinc metalloprotease</fullName>
        <ecNumber evidence="11">3.4.24.-</ecNumber>
    </recommendedName>
</protein>
<evidence type="ECO:0000256" key="1">
    <source>
        <dbReference type="ARBA" id="ARBA00001947"/>
    </source>
</evidence>
<keyword evidence="8 11" id="KW-1133">Transmembrane helix</keyword>
<dbReference type="InterPro" id="IPR001478">
    <property type="entry name" value="PDZ"/>
</dbReference>